<name>A0A508WWT3_9HYPH</name>
<keyword evidence="1" id="KW-0812">Transmembrane</keyword>
<evidence type="ECO:0008006" key="3">
    <source>
        <dbReference type="Google" id="ProtNLM"/>
    </source>
</evidence>
<dbReference type="AlphaFoldDB" id="A0A508WWT3"/>
<keyword evidence="1" id="KW-1133">Transmembrane helix</keyword>
<protein>
    <recommendedName>
        <fullName evidence="3">Transmembrane protein</fullName>
    </recommendedName>
</protein>
<gene>
    <name evidence="2" type="ORF">EMEDMD4_310014</name>
</gene>
<evidence type="ECO:0000313" key="2">
    <source>
        <dbReference type="EMBL" id="VTZ61765.1"/>
    </source>
</evidence>
<feature type="transmembrane region" description="Helical" evidence="1">
    <location>
        <begin position="34"/>
        <end position="57"/>
    </location>
</feature>
<evidence type="ECO:0000256" key="1">
    <source>
        <dbReference type="SAM" id="Phobius"/>
    </source>
</evidence>
<keyword evidence="1" id="KW-0472">Membrane</keyword>
<dbReference type="Proteomes" id="UP000507954">
    <property type="component" value="Unassembled WGS sequence"/>
</dbReference>
<sequence>MLRATDAETEVPILVRVATDVDREPSSFSTTLVYVVRMLRVVQFTCIAVTALILWGLKSSLQATFQWGGPGLVTVFCSA</sequence>
<reference evidence="2" key="1">
    <citation type="submission" date="2019-06" db="EMBL/GenBank/DDBJ databases">
        <authorList>
            <person name="Le Quere A."/>
            <person name="Colella S."/>
        </authorList>
    </citation>
    <scope>NUCLEOTIDE SEQUENCE</scope>
    <source>
        <strain evidence="2">EmedicaeMD41</strain>
    </source>
</reference>
<accession>A0A508WWT3</accession>
<proteinExistence type="predicted"/>
<dbReference type="EMBL" id="CABFNB010000097">
    <property type="protein sequence ID" value="VTZ61765.1"/>
    <property type="molecule type" value="Genomic_DNA"/>
</dbReference>
<organism evidence="2">
    <name type="scientific">Sinorhizobium medicae</name>
    <dbReference type="NCBI Taxonomy" id="110321"/>
    <lineage>
        <taxon>Bacteria</taxon>
        <taxon>Pseudomonadati</taxon>
        <taxon>Pseudomonadota</taxon>
        <taxon>Alphaproteobacteria</taxon>
        <taxon>Hyphomicrobiales</taxon>
        <taxon>Rhizobiaceae</taxon>
        <taxon>Sinorhizobium/Ensifer group</taxon>
        <taxon>Sinorhizobium</taxon>
    </lineage>
</organism>